<dbReference type="AlphaFoldDB" id="A0A7W6KNS8"/>
<dbReference type="Gene3D" id="1.10.10.10">
    <property type="entry name" value="Winged helix-like DNA-binding domain superfamily/Winged helix DNA-binding domain"/>
    <property type="match status" value="1"/>
</dbReference>
<evidence type="ECO:0000256" key="2">
    <source>
        <dbReference type="ARBA" id="ARBA00023015"/>
    </source>
</evidence>
<evidence type="ECO:0000256" key="3">
    <source>
        <dbReference type="ARBA" id="ARBA00023125"/>
    </source>
</evidence>
<evidence type="ECO:0000313" key="6">
    <source>
        <dbReference type="EMBL" id="MBB4124652.1"/>
    </source>
</evidence>
<dbReference type="GO" id="GO:0043565">
    <property type="term" value="F:sequence-specific DNA binding"/>
    <property type="evidence" value="ECO:0007669"/>
    <property type="project" value="TreeGrafter"/>
</dbReference>
<keyword evidence="2" id="KW-0805">Transcription regulation</keyword>
<dbReference type="GO" id="GO:0003700">
    <property type="term" value="F:DNA-binding transcription factor activity"/>
    <property type="evidence" value="ECO:0007669"/>
    <property type="project" value="InterPro"/>
</dbReference>
<name>A0A7W6KNS8_9HYPH</name>
<comment type="caution">
    <text evidence="6">The sequence shown here is derived from an EMBL/GenBank/DDBJ whole genome shotgun (WGS) entry which is preliminary data.</text>
</comment>
<proteinExistence type="inferred from homology"/>
<evidence type="ECO:0000313" key="7">
    <source>
        <dbReference type="Proteomes" id="UP000530571"/>
    </source>
</evidence>
<organism evidence="6 7">
    <name type="scientific">Martelella radicis</name>
    <dbReference type="NCBI Taxonomy" id="1397476"/>
    <lineage>
        <taxon>Bacteria</taxon>
        <taxon>Pseudomonadati</taxon>
        <taxon>Pseudomonadota</taxon>
        <taxon>Alphaproteobacteria</taxon>
        <taxon>Hyphomicrobiales</taxon>
        <taxon>Aurantimonadaceae</taxon>
        <taxon>Martelella</taxon>
    </lineage>
</organism>
<dbReference type="Gene3D" id="3.40.190.290">
    <property type="match status" value="1"/>
</dbReference>
<protein>
    <submittedName>
        <fullName evidence="6">DNA-binding transcriptional LysR family regulator</fullName>
    </submittedName>
</protein>
<dbReference type="Proteomes" id="UP000530571">
    <property type="component" value="Unassembled WGS sequence"/>
</dbReference>
<dbReference type="InterPro" id="IPR000847">
    <property type="entry name" value="LysR_HTH_N"/>
</dbReference>
<comment type="similarity">
    <text evidence="1">Belongs to the LysR transcriptional regulatory family.</text>
</comment>
<dbReference type="GO" id="GO:0006351">
    <property type="term" value="P:DNA-templated transcription"/>
    <property type="evidence" value="ECO:0007669"/>
    <property type="project" value="TreeGrafter"/>
</dbReference>
<dbReference type="Pfam" id="PF00126">
    <property type="entry name" value="HTH_1"/>
    <property type="match status" value="1"/>
</dbReference>
<keyword evidence="4" id="KW-0804">Transcription</keyword>
<dbReference type="FunFam" id="3.40.190.290:FF:000001">
    <property type="entry name" value="Transcriptional regulator, LysR family"/>
    <property type="match status" value="1"/>
</dbReference>
<dbReference type="SUPFAM" id="SSF53850">
    <property type="entry name" value="Periplasmic binding protein-like II"/>
    <property type="match status" value="1"/>
</dbReference>
<sequence>MDLIDGCRVFVATVDSGSFAGAGERLGMSGKLASKYLGQLEDRLGVRLLQRTTRRLGMTVAGEKLYARLPHWLDELDEIRSDLKESGSGLSGTLRVSAPLTFGEIRVQQVLRRFQARHDDLVIDLRLSDSYVDLAAEGIDLAIRIGNLASSALIARRLGRTAMVVAAAPAYLERHGTPKTPQDLIRHECIRDTNLRTPGGGWPLAENGEPVRVPVRGHYLVNSARAARDICLEAEGIALCPDYVVGEDLAAGRLTQLLKEHQPAPLAINAVYLDGRRMPRRVRAFLDFLKTESFNFSEAPSGDQG</sequence>
<dbReference type="EMBL" id="JACIDZ010000029">
    <property type="protein sequence ID" value="MBB4124652.1"/>
    <property type="molecule type" value="Genomic_DNA"/>
</dbReference>
<dbReference type="InterPro" id="IPR058163">
    <property type="entry name" value="LysR-type_TF_proteobact-type"/>
</dbReference>
<evidence type="ECO:0000259" key="5">
    <source>
        <dbReference type="PROSITE" id="PS50931"/>
    </source>
</evidence>
<gene>
    <name evidence="6" type="ORF">GGR30_004612</name>
</gene>
<keyword evidence="7" id="KW-1185">Reference proteome</keyword>
<dbReference type="SUPFAM" id="SSF46785">
    <property type="entry name" value="Winged helix' DNA-binding domain"/>
    <property type="match status" value="1"/>
</dbReference>
<keyword evidence="3 6" id="KW-0238">DNA-binding</keyword>
<accession>A0A7W6KNS8</accession>
<dbReference type="InterPro" id="IPR036388">
    <property type="entry name" value="WH-like_DNA-bd_sf"/>
</dbReference>
<dbReference type="InterPro" id="IPR005119">
    <property type="entry name" value="LysR_subst-bd"/>
</dbReference>
<dbReference type="Pfam" id="PF03466">
    <property type="entry name" value="LysR_substrate"/>
    <property type="match status" value="1"/>
</dbReference>
<dbReference type="RefSeq" id="WP_183491515.1">
    <property type="nucleotide sequence ID" value="NZ_JACIDZ010000029.1"/>
</dbReference>
<dbReference type="PANTHER" id="PTHR30537">
    <property type="entry name" value="HTH-TYPE TRANSCRIPTIONAL REGULATOR"/>
    <property type="match status" value="1"/>
</dbReference>
<dbReference type="InterPro" id="IPR036390">
    <property type="entry name" value="WH_DNA-bd_sf"/>
</dbReference>
<dbReference type="PROSITE" id="PS50931">
    <property type="entry name" value="HTH_LYSR"/>
    <property type="match status" value="1"/>
</dbReference>
<evidence type="ECO:0000256" key="1">
    <source>
        <dbReference type="ARBA" id="ARBA00009437"/>
    </source>
</evidence>
<evidence type="ECO:0000256" key="4">
    <source>
        <dbReference type="ARBA" id="ARBA00023163"/>
    </source>
</evidence>
<dbReference type="PANTHER" id="PTHR30537:SF81">
    <property type="entry name" value="TRANSCRIPTIONAL REGULATOR-RELATED"/>
    <property type="match status" value="1"/>
</dbReference>
<feature type="domain" description="HTH lysR-type" evidence="5">
    <location>
        <begin position="1"/>
        <end position="59"/>
    </location>
</feature>
<reference evidence="6 7" key="1">
    <citation type="submission" date="2020-08" db="EMBL/GenBank/DDBJ databases">
        <title>Genomic Encyclopedia of Type Strains, Phase IV (KMG-IV): sequencing the most valuable type-strain genomes for metagenomic binning, comparative biology and taxonomic classification.</title>
        <authorList>
            <person name="Goeker M."/>
        </authorList>
    </citation>
    <scope>NUCLEOTIDE SEQUENCE [LARGE SCALE GENOMIC DNA]</scope>
    <source>
        <strain evidence="6 7">DSM 28101</strain>
    </source>
</reference>
<dbReference type="CDD" id="cd08422">
    <property type="entry name" value="PBP2_CrgA_like"/>
    <property type="match status" value="1"/>
</dbReference>